<keyword evidence="2" id="KW-1185">Reference proteome</keyword>
<reference evidence="1" key="1">
    <citation type="submission" date="2021-06" db="EMBL/GenBank/DDBJ databases">
        <title>Parelaphostrongylus tenuis whole genome reference sequence.</title>
        <authorList>
            <person name="Garwood T.J."/>
            <person name="Larsen P.A."/>
            <person name="Fountain-Jones N.M."/>
            <person name="Garbe J.R."/>
            <person name="Macchietto M.G."/>
            <person name="Kania S.A."/>
            <person name="Gerhold R.W."/>
            <person name="Richards J.E."/>
            <person name="Wolf T.M."/>
        </authorList>
    </citation>
    <scope>NUCLEOTIDE SEQUENCE</scope>
    <source>
        <strain evidence="1">MNPRO001-30</strain>
        <tissue evidence="1">Meninges</tissue>
    </source>
</reference>
<comment type="caution">
    <text evidence="1">The sequence shown here is derived from an EMBL/GenBank/DDBJ whole genome shotgun (WGS) entry which is preliminary data.</text>
</comment>
<dbReference type="EMBL" id="JAHQIW010000121">
    <property type="protein sequence ID" value="KAJ1346185.1"/>
    <property type="molecule type" value="Genomic_DNA"/>
</dbReference>
<evidence type="ECO:0000313" key="2">
    <source>
        <dbReference type="Proteomes" id="UP001196413"/>
    </source>
</evidence>
<organism evidence="1 2">
    <name type="scientific">Parelaphostrongylus tenuis</name>
    <name type="common">Meningeal worm</name>
    <dbReference type="NCBI Taxonomy" id="148309"/>
    <lineage>
        <taxon>Eukaryota</taxon>
        <taxon>Metazoa</taxon>
        <taxon>Ecdysozoa</taxon>
        <taxon>Nematoda</taxon>
        <taxon>Chromadorea</taxon>
        <taxon>Rhabditida</taxon>
        <taxon>Rhabditina</taxon>
        <taxon>Rhabditomorpha</taxon>
        <taxon>Strongyloidea</taxon>
        <taxon>Metastrongylidae</taxon>
        <taxon>Parelaphostrongylus</taxon>
    </lineage>
</organism>
<name>A0AAD5LT98_PARTN</name>
<dbReference type="AlphaFoldDB" id="A0AAD5LT98"/>
<accession>A0AAD5LT98</accession>
<sequence>MMFHSSRETFRKIVDFIVSDTCASFLATLKQTIMASRFKLFATLNNLPCGDVQYFGGSLWLSFAKLILNTVVITEISYIEWDDILSPIEKWLMNCDSKDIVTCFRLWSNFVNLIKPKTASVILEKKWFARLMMPMRSRAILNKVSSPSPIIQAYISLLCTFSDSIDDLFEQLVICFLRFLLGRSVSVISNLRIIEDEVMKPISSTTFTLVLQGNFTEFSEYVLNIFYTLIN</sequence>
<gene>
    <name evidence="1" type="ORF">KIN20_000911</name>
</gene>
<protein>
    <submittedName>
        <fullName evidence="1">Uncharacterized protein</fullName>
    </submittedName>
</protein>
<proteinExistence type="predicted"/>
<dbReference type="Proteomes" id="UP001196413">
    <property type="component" value="Unassembled WGS sequence"/>
</dbReference>
<evidence type="ECO:0000313" key="1">
    <source>
        <dbReference type="EMBL" id="KAJ1346185.1"/>
    </source>
</evidence>